<reference evidence="2 3" key="1">
    <citation type="submission" date="2016-02" db="EMBL/GenBank/DDBJ databases">
        <title>Band-tailed pigeon sequencing and assembly.</title>
        <authorList>
            <person name="Soares A.E."/>
            <person name="Novak B.J."/>
            <person name="Rice E.S."/>
            <person name="O'Connell B."/>
            <person name="Chang D."/>
            <person name="Weber S."/>
            <person name="Shapiro B."/>
        </authorList>
    </citation>
    <scope>NUCLEOTIDE SEQUENCE [LARGE SCALE GENOMIC DNA]</scope>
    <source>
        <strain evidence="2">BTP2013</strain>
        <tissue evidence="2">Blood</tissue>
    </source>
</reference>
<keyword evidence="3" id="KW-1185">Reference proteome</keyword>
<sequence length="104" mass="11399">MVRIAKRLCRPKEAAEFPLLEASKNSQLSSKKMTPTRQHCLKVVGQEVRTSASQKGREDENEPQDKPGMDALKTEGVSHHLPCKSRGSTHSTVGPAEKNSGLSF</sequence>
<evidence type="ECO:0000256" key="1">
    <source>
        <dbReference type="SAM" id="MobiDB-lite"/>
    </source>
</evidence>
<dbReference type="OrthoDB" id="10561814at2759"/>
<protein>
    <submittedName>
        <fullName evidence="2">Uncharacterized protein</fullName>
    </submittedName>
</protein>
<proteinExistence type="predicted"/>
<dbReference type="EMBL" id="LSYS01003385">
    <property type="protein sequence ID" value="OPJ83058.1"/>
    <property type="molecule type" value="Genomic_DNA"/>
</dbReference>
<dbReference type="AlphaFoldDB" id="A0A1V4KF50"/>
<accession>A0A1V4KF50</accession>
<comment type="caution">
    <text evidence="2">The sequence shown here is derived from an EMBL/GenBank/DDBJ whole genome shotgun (WGS) entry which is preliminary data.</text>
</comment>
<feature type="compositionally biased region" description="Basic and acidic residues" evidence="1">
    <location>
        <begin position="55"/>
        <end position="78"/>
    </location>
</feature>
<evidence type="ECO:0000313" key="3">
    <source>
        <dbReference type="Proteomes" id="UP000190648"/>
    </source>
</evidence>
<gene>
    <name evidence="2" type="ORF">AV530_010486</name>
</gene>
<name>A0A1V4KF50_PATFA</name>
<feature type="region of interest" description="Disordered" evidence="1">
    <location>
        <begin position="43"/>
        <end position="104"/>
    </location>
</feature>
<evidence type="ECO:0000313" key="2">
    <source>
        <dbReference type="EMBL" id="OPJ83058.1"/>
    </source>
</evidence>
<organism evidence="2 3">
    <name type="scientific">Patagioenas fasciata monilis</name>
    <dbReference type="NCBI Taxonomy" id="372326"/>
    <lineage>
        <taxon>Eukaryota</taxon>
        <taxon>Metazoa</taxon>
        <taxon>Chordata</taxon>
        <taxon>Craniata</taxon>
        <taxon>Vertebrata</taxon>
        <taxon>Euteleostomi</taxon>
        <taxon>Archelosauria</taxon>
        <taxon>Archosauria</taxon>
        <taxon>Dinosauria</taxon>
        <taxon>Saurischia</taxon>
        <taxon>Theropoda</taxon>
        <taxon>Coelurosauria</taxon>
        <taxon>Aves</taxon>
        <taxon>Neognathae</taxon>
        <taxon>Neoaves</taxon>
        <taxon>Columbimorphae</taxon>
        <taxon>Columbiformes</taxon>
        <taxon>Columbidae</taxon>
        <taxon>Patagioenas</taxon>
    </lineage>
</organism>
<dbReference type="Proteomes" id="UP000190648">
    <property type="component" value="Unassembled WGS sequence"/>
</dbReference>